<sequence length="423" mass="47748">MYRKFKLPRTLLIFLISGISLTNANAQFSLSGEIRPRAEFRNGFKTLNTSTSSPAFFVEQRTRLNFGYTKEKLSFKVSFQDIRTWGATAQIYKSDPALFNVFEAYGKYQFDKKWSMKIGRQGLNYDNERFLGVLDWAQQSRSHDVLKFTYKDSLGFTMDVGAAFNQNIGVEPTKLSSTFYNGTANYKTMQYLWLHKDYKGGKLSFLFLNDGRQKTDSTTAFKQTFGLYAEQKVGQIALHEEAFYQTGKTTASKYVSAYLLSFSAALPKAFASPELGADYLSGTKSTSVDENAFDPAFGTNHKFYGYMDYFYVGNSFGQGGRTTGLIDIYLNTKFKTGKKSLILLNIHQFNTPVNVFAGTTKLSSSLGQEVDVVYTLNVYSGVNFKLGYSHLFSTKTMDAIKSSINKGPNQWAWTMITFSPTFI</sequence>
<feature type="chain" id="PRO_5045733633" evidence="1">
    <location>
        <begin position="27"/>
        <end position="423"/>
    </location>
</feature>
<accession>A0ABW5TPQ6</accession>
<evidence type="ECO:0000259" key="2">
    <source>
        <dbReference type="Pfam" id="PF13372"/>
    </source>
</evidence>
<keyword evidence="1" id="KW-0732">Signal</keyword>
<keyword evidence="4" id="KW-1185">Reference proteome</keyword>
<gene>
    <name evidence="3" type="ORF">ACFSSE_02590</name>
</gene>
<proteinExistence type="predicted"/>
<dbReference type="RefSeq" id="WP_379040643.1">
    <property type="nucleotide sequence ID" value="NZ_JBHSKW010000005.1"/>
</dbReference>
<protein>
    <submittedName>
        <fullName evidence="3">Alginate export family protein</fullName>
    </submittedName>
</protein>
<evidence type="ECO:0000256" key="1">
    <source>
        <dbReference type="SAM" id="SignalP"/>
    </source>
</evidence>
<name>A0ABW5TPQ6_9SPHI</name>
<evidence type="ECO:0000313" key="3">
    <source>
        <dbReference type="EMBL" id="MFD2730580.1"/>
    </source>
</evidence>
<organism evidence="3 4">
    <name type="scientific">Pedobacter alpinus</name>
    <dbReference type="NCBI Taxonomy" id="1590643"/>
    <lineage>
        <taxon>Bacteria</taxon>
        <taxon>Pseudomonadati</taxon>
        <taxon>Bacteroidota</taxon>
        <taxon>Sphingobacteriia</taxon>
        <taxon>Sphingobacteriales</taxon>
        <taxon>Sphingobacteriaceae</taxon>
        <taxon>Pedobacter</taxon>
    </lineage>
</organism>
<feature type="signal peptide" evidence="1">
    <location>
        <begin position="1"/>
        <end position="26"/>
    </location>
</feature>
<evidence type="ECO:0000313" key="4">
    <source>
        <dbReference type="Proteomes" id="UP001597546"/>
    </source>
</evidence>
<comment type="caution">
    <text evidence="3">The sequence shown here is derived from an EMBL/GenBank/DDBJ whole genome shotgun (WGS) entry which is preliminary data.</text>
</comment>
<dbReference type="EMBL" id="JBHULV010000008">
    <property type="protein sequence ID" value="MFD2730580.1"/>
    <property type="molecule type" value="Genomic_DNA"/>
</dbReference>
<reference evidence="4" key="1">
    <citation type="journal article" date="2019" name="Int. J. Syst. Evol. Microbiol.">
        <title>The Global Catalogue of Microorganisms (GCM) 10K type strain sequencing project: providing services to taxonomists for standard genome sequencing and annotation.</title>
        <authorList>
            <consortium name="The Broad Institute Genomics Platform"/>
            <consortium name="The Broad Institute Genome Sequencing Center for Infectious Disease"/>
            <person name="Wu L."/>
            <person name="Ma J."/>
        </authorList>
    </citation>
    <scope>NUCLEOTIDE SEQUENCE [LARGE SCALE GENOMIC DNA]</scope>
    <source>
        <strain evidence="4">KCTC 42456</strain>
    </source>
</reference>
<dbReference type="Pfam" id="PF13372">
    <property type="entry name" value="Alginate_exp"/>
    <property type="match status" value="1"/>
</dbReference>
<dbReference type="SUPFAM" id="SSF56935">
    <property type="entry name" value="Porins"/>
    <property type="match status" value="1"/>
</dbReference>
<dbReference type="InterPro" id="IPR025388">
    <property type="entry name" value="Alginate_export_dom"/>
</dbReference>
<dbReference type="Proteomes" id="UP001597546">
    <property type="component" value="Unassembled WGS sequence"/>
</dbReference>
<feature type="domain" description="Alginate export" evidence="2">
    <location>
        <begin position="29"/>
        <end position="394"/>
    </location>
</feature>